<feature type="compositionally biased region" description="Basic and acidic residues" evidence="1">
    <location>
        <begin position="77"/>
        <end position="91"/>
    </location>
</feature>
<dbReference type="STRING" id="741276.A0A2S5BE83"/>
<accession>A0A2S5BE83</accession>
<gene>
    <name evidence="2" type="ORF">BMF94_1706</name>
</gene>
<dbReference type="EMBL" id="PJQD01000019">
    <property type="protein sequence ID" value="POY75077.1"/>
    <property type="molecule type" value="Genomic_DNA"/>
</dbReference>
<evidence type="ECO:0000313" key="3">
    <source>
        <dbReference type="Proteomes" id="UP000237144"/>
    </source>
</evidence>
<evidence type="ECO:0000313" key="2">
    <source>
        <dbReference type="EMBL" id="POY75077.1"/>
    </source>
</evidence>
<comment type="caution">
    <text evidence="2">The sequence shown here is derived from an EMBL/GenBank/DDBJ whole genome shotgun (WGS) entry which is preliminary data.</text>
</comment>
<keyword evidence="3" id="KW-1185">Reference proteome</keyword>
<proteinExistence type="predicted"/>
<organism evidence="2 3">
    <name type="scientific">Rhodotorula taiwanensis</name>
    <dbReference type="NCBI Taxonomy" id="741276"/>
    <lineage>
        <taxon>Eukaryota</taxon>
        <taxon>Fungi</taxon>
        <taxon>Dikarya</taxon>
        <taxon>Basidiomycota</taxon>
        <taxon>Pucciniomycotina</taxon>
        <taxon>Microbotryomycetes</taxon>
        <taxon>Sporidiobolales</taxon>
        <taxon>Sporidiobolaceae</taxon>
        <taxon>Rhodotorula</taxon>
    </lineage>
</organism>
<feature type="region of interest" description="Disordered" evidence="1">
    <location>
        <begin position="60"/>
        <end position="142"/>
    </location>
</feature>
<feature type="region of interest" description="Disordered" evidence="1">
    <location>
        <begin position="285"/>
        <end position="304"/>
    </location>
</feature>
<dbReference type="Proteomes" id="UP000237144">
    <property type="component" value="Unassembled WGS sequence"/>
</dbReference>
<evidence type="ECO:0000256" key="1">
    <source>
        <dbReference type="SAM" id="MobiDB-lite"/>
    </source>
</evidence>
<dbReference type="AlphaFoldDB" id="A0A2S5BE83"/>
<feature type="region of interest" description="Disordered" evidence="1">
    <location>
        <begin position="1"/>
        <end position="26"/>
    </location>
</feature>
<dbReference type="OrthoDB" id="5346979at2759"/>
<sequence>MAAVAPPVDSRTAPAPPKKGLWDSLSPSEQKKAVTVFLCSLGVTLLVTGRSGGKLLKRAKAGEASAAPAAAPATDVKTPRRAVEAIPRRPEPAPLPPAAARPVRVVETAQTTETDASRPTRKRPQPPPPPPVSILHPNSLTPPKPRRRLLASFISAPVSRDDQRVSVLPLSSRPPPPSSYFLPNPTLVATSNAFAQELDKLDKLHEDGADEPVAPAADDGFNPAVFAMKALGIATLLSVGTFAVGIYGVMRYLGVDDPESLALALQHRLPSVFDAHRPTVPDWATPKSASPAAGGAARPAAAAQDPAVEAEELSYWDSVKETLDREAEENRRERRQAWEARVRQRALALGTDGTGSETRQV</sequence>
<protein>
    <submittedName>
        <fullName evidence="2">Uncharacterized protein</fullName>
    </submittedName>
</protein>
<reference evidence="2 3" key="1">
    <citation type="journal article" date="2018" name="Front. Microbiol.">
        <title>Prospects for Fungal Bioremediation of Acidic Radioactive Waste Sites: Characterization and Genome Sequence of Rhodotorula taiwanensis MD1149.</title>
        <authorList>
            <person name="Tkavc R."/>
            <person name="Matrosova V.Y."/>
            <person name="Grichenko O.E."/>
            <person name="Gostincar C."/>
            <person name="Volpe R.P."/>
            <person name="Klimenkova P."/>
            <person name="Gaidamakova E.K."/>
            <person name="Zhou C.E."/>
            <person name="Stewart B.J."/>
            <person name="Lyman M.G."/>
            <person name="Malfatti S.A."/>
            <person name="Rubinfeld B."/>
            <person name="Courtot M."/>
            <person name="Singh J."/>
            <person name="Dalgard C.L."/>
            <person name="Hamilton T."/>
            <person name="Frey K.G."/>
            <person name="Gunde-Cimerman N."/>
            <person name="Dugan L."/>
            <person name="Daly M.J."/>
        </authorList>
    </citation>
    <scope>NUCLEOTIDE SEQUENCE [LARGE SCALE GENOMIC DNA]</scope>
    <source>
        <strain evidence="2 3">MD1149</strain>
    </source>
</reference>
<feature type="compositionally biased region" description="Low complexity" evidence="1">
    <location>
        <begin position="62"/>
        <end position="73"/>
    </location>
</feature>
<name>A0A2S5BE83_9BASI</name>